<dbReference type="InterPro" id="IPR038726">
    <property type="entry name" value="PDDEXK_AddAB-type"/>
</dbReference>
<protein>
    <submittedName>
        <fullName evidence="2">PD-(D/E)XK nuclease family protein</fullName>
    </submittedName>
</protein>
<organism evidence="2 3">
    <name type="scientific">Ideonella aquatica</name>
    <dbReference type="NCBI Taxonomy" id="2824119"/>
    <lineage>
        <taxon>Bacteria</taxon>
        <taxon>Pseudomonadati</taxon>
        <taxon>Pseudomonadota</taxon>
        <taxon>Betaproteobacteria</taxon>
        <taxon>Burkholderiales</taxon>
        <taxon>Sphaerotilaceae</taxon>
        <taxon>Ideonella</taxon>
    </lineage>
</organism>
<sequence>DPAGFAWAVAAVVDCADEWHQALAALPPSQRAGWAAAAQARLAGGAGPGDKERSLARYALAWAADSIALQPPASDALYDARPSAWIGLRAGGTLPLVQAVLDAAQARGVPVLWLDEDPPRERLFEAAATLPPPQEHLADDAEGEARAAAAEVLDALHRHPQGAVALIAQDREAVRRVRALLERAAVEVVDDTGWRVATTRAGARAMALLRAARALSRPAPGAEDLWLAWLKDDSAFTAQAEALRSLEALWRGRRLSPARREQALAFWDAAQARLAPLREPARRPLADWLAALAALWLDDPAQASAWRDDPAGRAVLAAWRLEPPWNQAAGWPALAAATRFTLDELIAWADEALSEASVVPEHPPQARVVITPLARAMLRPFVAAVLPGADEQRLGGHEPGVDLIGPALRRALGLPGVAETTEREALAFVQALRLPQLCLLRRRADGSEPLGPSPLLQRLVLARGGQALPPSRRLPPLRDWTPRPVAEPALVSTGARWPATLSASAVEAWRDCPYKFFAQRLLGLATDDELDRLAEKRDYGDWLHAVLLHFHQQRADGAGLAADRALLQHCARAVAPDARLSEGEMLPYLASFDRLCDPYLAWLQARDQAGWRWTAGEVERQRPAPALGTMGLHGRLDRLDSGPGGAVQVIDYKTGRADELRAKAKGLEDTQLAFYAALAVTDGSPVGAAYLALDERDGPQWIEHAEVLADADRLLGELAAEFDRARAGEPLRALGRGQACERCDMRGLCRRDHWAAPPDAAAEAITEALTARGGDE</sequence>
<keyword evidence="3" id="KW-1185">Reference proteome</keyword>
<dbReference type="Proteomes" id="UP000678374">
    <property type="component" value="Unassembled WGS sequence"/>
</dbReference>
<dbReference type="SUPFAM" id="SSF52540">
    <property type="entry name" value="P-loop containing nucleoside triphosphate hydrolases"/>
    <property type="match status" value="1"/>
</dbReference>
<evidence type="ECO:0000313" key="3">
    <source>
        <dbReference type="Proteomes" id="UP000678374"/>
    </source>
</evidence>
<proteinExistence type="predicted"/>
<feature type="domain" description="PD-(D/E)XK endonuclease-like" evidence="1">
    <location>
        <begin position="500"/>
        <end position="750"/>
    </location>
</feature>
<dbReference type="Pfam" id="PF12705">
    <property type="entry name" value="PDDEXK_1"/>
    <property type="match status" value="1"/>
</dbReference>
<dbReference type="Gene3D" id="3.90.320.10">
    <property type="match status" value="1"/>
</dbReference>
<dbReference type="EMBL" id="JAGQDE010000009">
    <property type="protein sequence ID" value="MBQ0959566.1"/>
    <property type="molecule type" value="Genomic_DNA"/>
</dbReference>
<name>A0A940YNF2_9BURK</name>
<reference evidence="2" key="1">
    <citation type="submission" date="2021-04" db="EMBL/GenBank/DDBJ databases">
        <title>The genome sequence of Ideonella sp. 4Y11.</title>
        <authorList>
            <person name="Liu Y."/>
        </authorList>
    </citation>
    <scope>NUCLEOTIDE SEQUENCE</scope>
    <source>
        <strain evidence="2">4Y11</strain>
    </source>
</reference>
<feature type="non-terminal residue" evidence="2">
    <location>
        <position position="1"/>
    </location>
</feature>
<dbReference type="RefSeq" id="WP_210802247.1">
    <property type="nucleotide sequence ID" value="NZ_JAGQDE010000009.1"/>
</dbReference>
<dbReference type="AlphaFoldDB" id="A0A940YNF2"/>
<gene>
    <name evidence="2" type="ORF">KAK06_11465</name>
</gene>
<comment type="caution">
    <text evidence="2">The sequence shown here is derived from an EMBL/GenBank/DDBJ whole genome shotgun (WGS) entry which is preliminary data.</text>
</comment>
<accession>A0A940YNF2</accession>
<evidence type="ECO:0000313" key="2">
    <source>
        <dbReference type="EMBL" id="MBQ0959566.1"/>
    </source>
</evidence>
<dbReference type="InterPro" id="IPR027417">
    <property type="entry name" value="P-loop_NTPase"/>
</dbReference>
<evidence type="ECO:0000259" key="1">
    <source>
        <dbReference type="Pfam" id="PF12705"/>
    </source>
</evidence>
<dbReference type="InterPro" id="IPR011604">
    <property type="entry name" value="PDDEXK-like_dom_sf"/>
</dbReference>